<dbReference type="Pfam" id="PF01738">
    <property type="entry name" value="DLH"/>
    <property type="match status" value="1"/>
</dbReference>
<sequence length="331" mass="35729">MKRSIMHIKTIATLAIFLSGFGYAMAEPVLSPDMAVREEIYPFATQTLSDEQFLTGTSGKAEQIGGILSLPQGKGPFPAVVLMHGSSGVGANIEPWVRQLNGKGIATFTIDSLTGRGYKQLGDKQAALGRLNYIADIYGALDILAHHSSIDPKRIGLLGFSRGGQAALYASMTRFNNLWNKSGARFATYVPFYPNCVSVYKDDDKLEAGPVRIFHGGADDYNPAGVCEDYTQRLKKAGVDIEMTVYPEGEHGFDVPTLFGKSLQSKTAQTARNCKIREAENGILMNLDTSAPFTYEDQCVVLGPHVGGNAAAAEAAYSAVLAHFVKTFELN</sequence>
<name>A0ABR9CVI2_9HYPH</name>
<evidence type="ECO:0000256" key="1">
    <source>
        <dbReference type="ARBA" id="ARBA00022801"/>
    </source>
</evidence>
<dbReference type="PANTHER" id="PTHR22946:SF9">
    <property type="entry name" value="POLYKETIDE TRANSFERASE AF380"/>
    <property type="match status" value="1"/>
</dbReference>
<organism evidence="3 4">
    <name type="scientific">Roseibium litorale</name>
    <dbReference type="NCBI Taxonomy" id="2803841"/>
    <lineage>
        <taxon>Bacteria</taxon>
        <taxon>Pseudomonadati</taxon>
        <taxon>Pseudomonadota</taxon>
        <taxon>Alphaproteobacteria</taxon>
        <taxon>Hyphomicrobiales</taxon>
        <taxon>Stappiaceae</taxon>
        <taxon>Roseibium</taxon>
    </lineage>
</organism>
<dbReference type="GO" id="GO:0016787">
    <property type="term" value="F:hydrolase activity"/>
    <property type="evidence" value="ECO:0007669"/>
    <property type="project" value="UniProtKB-KW"/>
</dbReference>
<accession>A0ABR9CVI2</accession>
<dbReference type="InterPro" id="IPR050261">
    <property type="entry name" value="FrsA_esterase"/>
</dbReference>
<feature type="domain" description="Dienelactone hydrolase" evidence="2">
    <location>
        <begin position="65"/>
        <end position="256"/>
    </location>
</feature>
<dbReference type="Gene3D" id="3.40.50.1820">
    <property type="entry name" value="alpha/beta hydrolase"/>
    <property type="match status" value="1"/>
</dbReference>
<dbReference type="InterPro" id="IPR002925">
    <property type="entry name" value="Dienelactn_hydro"/>
</dbReference>
<evidence type="ECO:0000313" key="3">
    <source>
        <dbReference type="EMBL" id="MBD8894146.1"/>
    </source>
</evidence>
<evidence type="ECO:0000313" key="4">
    <source>
        <dbReference type="Proteomes" id="UP000632063"/>
    </source>
</evidence>
<proteinExistence type="predicted"/>
<reference evidence="4" key="1">
    <citation type="submission" date="2020-09" db="EMBL/GenBank/DDBJ databases">
        <title>The genome sequence of strain Labrenzia suaedae 4C16A.</title>
        <authorList>
            <person name="Liu Y."/>
        </authorList>
    </citation>
    <scope>NUCLEOTIDE SEQUENCE [LARGE SCALE GENOMIC DNA]</scope>
    <source>
        <strain evidence="4">4C16A</strain>
    </source>
</reference>
<dbReference type="Proteomes" id="UP000632063">
    <property type="component" value="Unassembled WGS sequence"/>
</dbReference>
<dbReference type="SUPFAM" id="SSF53474">
    <property type="entry name" value="alpha/beta-Hydrolases"/>
    <property type="match status" value="1"/>
</dbReference>
<keyword evidence="4" id="KW-1185">Reference proteome</keyword>
<keyword evidence="1 3" id="KW-0378">Hydrolase</keyword>
<dbReference type="PANTHER" id="PTHR22946">
    <property type="entry name" value="DIENELACTONE HYDROLASE DOMAIN-CONTAINING PROTEIN-RELATED"/>
    <property type="match status" value="1"/>
</dbReference>
<gene>
    <name evidence="3" type="ORF">IG616_21580</name>
</gene>
<dbReference type="EMBL" id="JACYXI010000021">
    <property type="protein sequence ID" value="MBD8894146.1"/>
    <property type="molecule type" value="Genomic_DNA"/>
</dbReference>
<protein>
    <submittedName>
        <fullName evidence="3">Dienelactone hydrolase family protein</fullName>
    </submittedName>
</protein>
<evidence type="ECO:0000259" key="2">
    <source>
        <dbReference type="Pfam" id="PF01738"/>
    </source>
</evidence>
<reference evidence="3 4" key="2">
    <citation type="journal article" date="2021" name="Int. J. Syst. Evol. Microbiol.">
        <title>Roseibium litorale sp. nov., isolated from a tidal flat sediment and proposal for the reclassification of Labrenzia polysiphoniae as Roseibium polysiphoniae comb. nov.</title>
        <authorList>
            <person name="Liu Y."/>
            <person name="Pei T."/>
            <person name="Du J."/>
            <person name="Chao M."/>
            <person name="Deng M.R."/>
            <person name="Zhu H."/>
        </authorList>
    </citation>
    <scope>NUCLEOTIDE SEQUENCE [LARGE SCALE GENOMIC DNA]</scope>
    <source>
        <strain evidence="3 4">4C16A</strain>
    </source>
</reference>
<comment type="caution">
    <text evidence="3">The sequence shown here is derived from an EMBL/GenBank/DDBJ whole genome shotgun (WGS) entry which is preliminary data.</text>
</comment>
<dbReference type="InterPro" id="IPR029058">
    <property type="entry name" value="AB_hydrolase_fold"/>
</dbReference>